<dbReference type="InterPro" id="IPR007349">
    <property type="entry name" value="DUF418"/>
</dbReference>
<reference evidence="3 4" key="1">
    <citation type="submission" date="2023-06" db="EMBL/GenBank/DDBJ databases">
        <title>Aquibacillus rhizosphaerae LR5S19.</title>
        <authorList>
            <person name="Sun J.-Q."/>
        </authorList>
    </citation>
    <scope>NUCLEOTIDE SEQUENCE [LARGE SCALE GENOMIC DNA]</scope>
    <source>
        <strain evidence="3 4">LR5S19</strain>
    </source>
</reference>
<comment type="caution">
    <text evidence="3">The sequence shown here is derived from an EMBL/GenBank/DDBJ whole genome shotgun (WGS) entry which is preliminary data.</text>
</comment>
<dbReference type="PANTHER" id="PTHR30590:SF2">
    <property type="entry name" value="INNER MEMBRANE PROTEIN"/>
    <property type="match status" value="1"/>
</dbReference>
<sequence>MDKVGSPLTANQRLQWIDAARGFAILGIFMVNVPAFNAPFFLYGGEEQYWASQIDVTVRAIIDIFFQASFYTLFSFLFGFGMQIIVEKLNDRQLKVNEFIFRRLAILIGFGLIHAFLIWHGDILLTYGIIGMFLLLFFNRADNTLLYWAFGLLFIPTMLYSVLLLLASLLGPIDLTNYEAINQAFDNYGNGTIIDIWQQNYQDWSYSNGVFSYIILTCNLLPLFLFGVYTARKKWLHHVNQHKKVLKKIWLITLIIFIVLKGGPYVVGNPYWLTMLQDFIGGSASAIFYLVSITLAFQTERWKKLLLPFTYVGKMSLSNYIFQSLFSFILFYSVGFGLYGDISPLVSVIIVVVVFVIQIFLSKWWLAKYRFGPLEWVWRRLMYREKLPIKRKVDE</sequence>
<gene>
    <name evidence="3" type="ORF">QQS35_20765</name>
</gene>
<proteinExistence type="predicted"/>
<dbReference type="PANTHER" id="PTHR30590">
    <property type="entry name" value="INNER MEMBRANE PROTEIN"/>
    <property type="match status" value="1"/>
</dbReference>
<feature type="transmembrane region" description="Helical" evidence="1">
    <location>
        <begin position="345"/>
        <end position="366"/>
    </location>
</feature>
<dbReference type="Proteomes" id="UP001235343">
    <property type="component" value="Unassembled WGS sequence"/>
</dbReference>
<feature type="transmembrane region" description="Helical" evidence="1">
    <location>
        <begin position="123"/>
        <end position="138"/>
    </location>
</feature>
<evidence type="ECO:0000313" key="4">
    <source>
        <dbReference type="Proteomes" id="UP001235343"/>
    </source>
</evidence>
<feature type="transmembrane region" description="Helical" evidence="1">
    <location>
        <begin position="279"/>
        <end position="297"/>
    </location>
</feature>
<protein>
    <submittedName>
        <fullName evidence="3">DUF418 domain-containing protein</fullName>
    </submittedName>
</protein>
<keyword evidence="4" id="KW-1185">Reference proteome</keyword>
<feature type="transmembrane region" description="Helical" evidence="1">
    <location>
        <begin position="23"/>
        <end position="44"/>
    </location>
</feature>
<feature type="domain" description="DUF418" evidence="2">
    <location>
        <begin position="231"/>
        <end position="384"/>
    </location>
</feature>
<feature type="transmembrane region" description="Helical" evidence="1">
    <location>
        <begin position="99"/>
        <end position="117"/>
    </location>
</feature>
<feature type="transmembrane region" description="Helical" evidence="1">
    <location>
        <begin position="64"/>
        <end position="87"/>
    </location>
</feature>
<dbReference type="InterPro" id="IPR052529">
    <property type="entry name" value="Bact_Transport_Assoc"/>
</dbReference>
<evidence type="ECO:0000313" key="3">
    <source>
        <dbReference type="EMBL" id="MDL4842872.1"/>
    </source>
</evidence>
<evidence type="ECO:0000259" key="2">
    <source>
        <dbReference type="Pfam" id="PF04235"/>
    </source>
</evidence>
<organism evidence="3 4">
    <name type="scientific">Aquibacillus rhizosphaerae</name>
    <dbReference type="NCBI Taxonomy" id="3051431"/>
    <lineage>
        <taxon>Bacteria</taxon>
        <taxon>Bacillati</taxon>
        <taxon>Bacillota</taxon>
        <taxon>Bacilli</taxon>
        <taxon>Bacillales</taxon>
        <taxon>Bacillaceae</taxon>
        <taxon>Aquibacillus</taxon>
    </lineage>
</organism>
<keyword evidence="1" id="KW-0812">Transmembrane</keyword>
<feature type="transmembrane region" description="Helical" evidence="1">
    <location>
        <begin position="210"/>
        <end position="229"/>
    </location>
</feature>
<keyword evidence="1" id="KW-0472">Membrane</keyword>
<dbReference type="Pfam" id="PF04235">
    <property type="entry name" value="DUF418"/>
    <property type="match status" value="1"/>
</dbReference>
<dbReference type="EMBL" id="JASTZU010000063">
    <property type="protein sequence ID" value="MDL4842872.1"/>
    <property type="molecule type" value="Genomic_DNA"/>
</dbReference>
<keyword evidence="1" id="KW-1133">Transmembrane helix</keyword>
<feature type="transmembrane region" description="Helical" evidence="1">
    <location>
        <begin position="145"/>
        <end position="170"/>
    </location>
</feature>
<evidence type="ECO:0000256" key="1">
    <source>
        <dbReference type="SAM" id="Phobius"/>
    </source>
</evidence>
<feature type="transmembrane region" description="Helical" evidence="1">
    <location>
        <begin position="249"/>
        <end position="267"/>
    </location>
</feature>
<accession>A0ABT7LC86</accession>
<dbReference type="RefSeq" id="WP_285934167.1">
    <property type="nucleotide sequence ID" value="NZ_JASTZU010000063.1"/>
</dbReference>
<name>A0ABT7LC86_9BACI</name>
<feature type="transmembrane region" description="Helical" evidence="1">
    <location>
        <begin position="317"/>
        <end position="339"/>
    </location>
</feature>